<dbReference type="EMBL" id="JBEDNZ010000006">
    <property type="protein sequence ID" value="KAL0840851.1"/>
    <property type="molecule type" value="Genomic_DNA"/>
</dbReference>
<comment type="caution">
    <text evidence="2">The sequence shown here is derived from an EMBL/GenBank/DDBJ whole genome shotgun (WGS) entry which is preliminary data.</text>
</comment>
<evidence type="ECO:0008006" key="4">
    <source>
        <dbReference type="Google" id="ProtNLM"/>
    </source>
</evidence>
<dbReference type="Proteomes" id="UP001549921">
    <property type="component" value="Unassembled WGS sequence"/>
</dbReference>
<sequence length="402" mass="45336">MSTKLKCNQCNIVINELLCFIQNKLSVMDDDSLLRICVSSFTSEDIKQAKSLLFESVQTDRRNILRKQKGKENRDLSDIITLLKGTDPDITPLFVAQQLEKLPPVTFDHLDVTKLLKDLTVLKTQVESISTSFVSQDQLKVALTNLKYDSIPEQTLYDNSNINIRRGGAYQDSGPVGLSYVSETSNTQSLMENQIIFSRETRETPKKKDEGISTTSDTVSNTGDTESQRTTGSLSQPSTSSPPAQRSVDADRLANDAALVTSENLHGENVNNGWTKVSKRKAKLKYRYQGQMGMNSDGDVKFKAAERQCPIFITNIHVDTKEQDIVSHIYEKTKQNVTLQKILIKRETSHKAFKFFVPVSSLPLFLNETLWPKGVIFRRFVNYKHKLNRVTSESGRTSDLNV</sequence>
<evidence type="ECO:0000313" key="3">
    <source>
        <dbReference type="Proteomes" id="UP001549921"/>
    </source>
</evidence>
<name>A0ABD0TBS8_LOXSC</name>
<feature type="compositionally biased region" description="Polar residues" evidence="1">
    <location>
        <begin position="212"/>
        <end position="244"/>
    </location>
</feature>
<reference evidence="2 3" key="1">
    <citation type="submission" date="2024-06" db="EMBL/GenBank/DDBJ databases">
        <title>A chromosome-level genome assembly of beet webworm, Loxostege sticticalis.</title>
        <authorList>
            <person name="Zhang Y."/>
        </authorList>
    </citation>
    <scope>NUCLEOTIDE SEQUENCE [LARGE SCALE GENOMIC DNA]</scope>
    <source>
        <strain evidence="2">AQ028</strain>
        <tissue evidence="2">Male pupae</tissue>
    </source>
</reference>
<organism evidence="2 3">
    <name type="scientific">Loxostege sticticalis</name>
    <name type="common">Beet webworm moth</name>
    <dbReference type="NCBI Taxonomy" id="481309"/>
    <lineage>
        <taxon>Eukaryota</taxon>
        <taxon>Metazoa</taxon>
        <taxon>Ecdysozoa</taxon>
        <taxon>Arthropoda</taxon>
        <taxon>Hexapoda</taxon>
        <taxon>Insecta</taxon>
        <taxon>Pterygota</taxon>
        <taxon>Neoptera</taxon>
        <taxon>Endopterygota</taxon>
        <taxon>Lepidoptera</taxon>
        <taxon>Glossata</taxon>
        <taxon>Ditrysia</taxon>
        <taxon>Pyraloidea</taxon>
        <taxon>Crambidae</taxon>
        <taxon>Pyraustinae</taxon>
        <taxon>Loxostege</taxon>
    </lineage>
</organism>
<dbReference type="AlphaFoldDB" id="A0ABD0TBS8"/>
<proteinExistence type="predicted"/>
<feature type="region of interest" description="Disordered" evidence="1">
    <location>
        <begin position="191"/>
        <end position="249"/>
    </location>
</feature>
<accession>A0ABD0TBS8</accession>
<feature type="compositionally biased region" description="Basic and acidic residues" evidence="1">
    <location>
        <begin position="199"/>
        <end position="211"/>
    </location>
</feature>
<evidence type="ECO:0000256" key="1">
    <source>
        <dbReference type="SAM" id="MobiDB-lite"/>
    </source>
</evidence>
<evidence type="ECO:0000313" key="2">
    <source>
        <dbReference type="EMBL" id="KAL0840851.1"/>
    </source>
</evidence>
<gene>
    <name evidence="2" type="ORF">ABMA28_014656</name>
</gene>
<protein>
    <recommendedName>
        <fullName evidence="4">Mutant cadherin</fullName>
    </recommendedName>
</protein>